<keyword evidence="2" id="KW-1185">Reference proteome</keyword>
<sequence>MSPVRAFCGHSVPIFHPCARIHPSATLPPLRRCTQVRDAHLTRAFISGGSGSITCYICLLAMEAAGVPQESRFIRRFCENL</sequence>
<name>A0A8K0AGE4_BRALA</name>
<protein>
    <submittedName>
        <fullName evidence="1">Hypp5133 protein</fullName>
    </submittedName>
</protein>
<evidence type="ECO:0000313" key="1">
    <source>
        <dbReference type="EMBL" id="CAH1273435.1"/>
    </source>
</evidence>
<gene>
    <name evidence="1" type="primary">Hypp5133</name>
    <name evidence="1" type="ORF">BLAG_LOCUS24791</name>
</gene>
<proteinExistence type="predicted"/>
<accession>A0A8K0AGE4</accession>
<dbReference type="AlphaFoldDB" id="A0A8K0AGE4"/>
<reference evidence="1" key="1">
    <citation type="submission" date="2022-01" db="EMBL/GenBank/DDBJ databases">
        <authorList>
            <person name="Braso-Vives M."/>
        </authorList>
    </citation>
    <scope>NUCLEOTIDE SEQUENCE</scope>
</reference>
<dbReference type="EMBL" id="OV696694">
    <property type="protein sequence ID" value="CAH1273435.1"/>
    <property type="molecule type" value="Genomic_DNA"/>
</dbReference>
<evidence type="ECO:0000313" key="2">
    <source>
        <dbReference type="Proteomes" id="UP000838412"/>
    </source>
</evidence>
<dbReference type="Proteomes" id="UP000838412">
    <property type="component" value="Chromosome 9"/>
</dbReference>
<organism evidence="1 2">
    <name type="scientific">Branchiostoma lanceolatum</name>
    <name type="common">Common lancelet</name>
    <name type="synonym">Amphioxus lanceolatum</name>
    <dbReference type="NCBI Taxonomy" id="7740"/>
    <lineage>
        <taxon>Eukaryota</taxon>
        <taxon>Metazoa</taxon>
        <taxon>Chordata</taxon>
        <taxon>Cephalochordata</taxon>
        <taxon>Leptocardii</taxon>
        <taxon>Amphioxiformes</taxon>
        <taxon>Branchiostomatidae</taxon>
        <taxon>Branchiostoma</taxon>
    </lineage>
</organism>